<keyword evidence="2" id="KW-1185">Reference proteome</keyword>
<evidence type="ECO:0000313" key="1">
    <source>
        <dbReference type="EMBL" id="SHI74612.1"/>
    </source>
</evidence>
<dbReference type="STRING" id="1168035.SAMN05444280_105119"/>
<dbReference type="EMBL" id="FQZE01000005">
    <property type="protein sequence ID" value="SHI74612.1"/>
    <property type="molecule type" value="Genomic_DNA"/>
</dbReference>
<gene>
    <name evidence="1" type="ORF">SAMN05444280_105119</name>
</gene>
<organism evidence="1 2">
    <name type="scientific">Tangfeifania diversioriginum</name>
    <dbReference type="NCBI Taxonomy" id="1168035"/>
    <lineage>
        <taxon>Bacteria</taxon>
        <taxon>Pseudomonadati</taxon>
        <taxon>Bacteroidota</taxon>
        <taxon>Bacteroidia</taxon>
        <taxon>Marinilabiliales</taxon>
        <taxon>Prolixibacteraceae</taxon>
        <taxon>Tangfeifania</taxon>
    </lineage>
</organism>
<reference evidence="1 2" key="1">
    <citation type="submission" date="2016-11" db="EMBL/GenBank/DDBJ databases">
        <authorList>
            <person name="Jaros S."/>
            <person name="Januszkiewicz K."/>
            <person name="Wedrychowicz H."/>
        </authorList>
    </citation>
    <scope>NUCLEOTIDE SEQUENCE [LARGE SCALE GENOMIC DNA]</scope>
    <source>
        <strain evidence="1 2">DSM 27063</strain>
    </source>
</reference>
<evidence type="ECO:0000313" key="2">
    <source>
        <dbReference type="Proteomes" id="UP000184050"/>
    </source>
</evidence>
<dbReference type="AlphaFoldDB" id="A0A1M6DN29"/>
<sequence length="185" mass="21316">MRITLFFLLLFGLHSMLLAQEELIELNDEPIEFEADGFYIKRVTDSRSNKDSIGFAQKGVFKKDKVPARFKDGLEPAIYNFLKENFRQDFSGVPVVMYVNYLHVSETMGVPITGTADIKLEFLREKDGSVGRLYESEAFVEKPALNVTKTHEQRIREVIATCLESFNESDWKTIEPVYFKEGDKN</sequence>
<name>A0A1M6DN29_9BACT</name>
<accession>A0A1M6DN29</accession>
<dbReference type="Proteomes" id="UP000184050">
    <property type="component" value="Unassembled WGS sequence"/>
</dbReference>
<proteinExistence type="predicted"/>
<protein>
    <submittedName>
        <fullName evidence="1">Uncharacterized protein</fullName>
    </submittedName>
</protein>
<dbReference type="OrthoDB" id="1428860at2"/>
<dbReference type="RefSeq" id="WP_073166414.1">
    <property type="nucleotide sequence ID" value="NZ_FQZE01000005.1"/>
</dbReference>